<name>E9I087_DAPPU</name>
<evidence type="ECO:0000313" key="2">
    <source>
        <dbReference type="EMBL" id="EFX62594.1"/>
    </source>
</evidence>
<feature type="compositionally biased region" description="Basic residues" evidence="1">
    <location>
        <begin position="36"/>
        <end position="46"/>
    </location>
</feature>
<dbReference type="AlphaFoldDB" id="E9I087"/>
<dbReference type="EMBL" id="GL733494">
    <property type="protein sequence ID" value="EFX62594.1"/>
    <property type="molecule type" value="Genomic_DNA"/>
</dbReference>
<protein>
    <submittedName>
        <fullName evidence="2">Uncharacterized protein</fullName>
    </submittedName>
</protein>
<gene>
    <name evidence="2" type="ORF">DAPPUDRAFT_120085</name>
</gene>
<evidence type="ECO:0000256" key="1">
    <source>
        <dbReference type="SAM" id="MobiDB-lite"/>
    </source>
</evidence>
<accession>E9I087</accession>
<dbReference type="Proteomes" id="UP000000305">
    <property type="component" value="Unassembled WGS sequence"/>
</dbReference>
<feature type="region of interest" description="Disordered" evidence="1">
    <location>
        <begin position="35"/>
        <end position="56"/>
    </location>
</feature>
<reference evidence="2 3" key="1">
    <citation type="journal article" date="2011" name="Science">
        <title>The ecoresponsive genome of Daphnia pulex.</title>
        <authorList>
            <person name="Colbourne J.K."/>
            <person name="Pfrender M.E."/>
            <person name="Gilbert D."/>
            <person name="Thomas W.K."/>
            <person name="Tucker A."/>
            <person name="Oakley T.H."/>
            <person name="Tokishita S."/>
            <person name="Aerts A."/>
            <person name="Arnold G.J."/>
            <person name="Basu M.K."/>
            <person name="Bauer D.J."/>
            <person name="Caceres C.E."/>
            <person name="Carmel L."/>
            <person name="Casola C."/>
            <person name="Choi J.H."/>
            <person name="Detter J.C."/>
            <person name="Dong Q."/>
            <person name="Dusheyko S."/>
            <person name="Eads B.D."/>
            <person name="Frohlich T."/>
            <person name="Geiler-Samerotte K.A."/>
            <person name="Gerlach D."/>
            <person name="Hatcher P."/>
            <person name="Jogdeo S."/>
            <person name="Krijgsveld J."/>
            <person name="Kriventseva E.V."/>
            <person name="Kultz D."/>
            <person name="Laforsch C."/>
            <person name="Lindquist E."/>
            <person name="Lopez J."/>
            <person name="Manak J.R."/>
            <person name="Muller J."/>
            <person name="Pangilinan J."/>
            <person name="Patwardhan R.P."/>
            <person name="Pitluck S."/>
            <person name="Pritham E.J."/>
            <person name="Rechtsteiner A."/>
            <person name="Rho M."/>
            <person name="Rogozin I.B."/>
            <person name="Sakarya O."/>
            <person name="Salamov A."/>
            <person name="Schaack S."/>
            <person name="Shapiro H."/>
            <person name="Shiga Y."/>
            <person name="Skalitzky C."/>
            <person name="Smith Z."/>
            <person name="Souvorov A."/>
            <person name="Sung W."/>
            <person name="Tang Z."/>
            <person name="Tsuchiya D."/>
            <person name="Tu H."/>
            <person name="Vos H."/>
            <person name="Wang M."/>
            <person name="Wolf Y.I."/>
            <person name="Yamagata H."/>
            <person name="Yamada T."/>
            <person name="Ye Y."/>
            <person name="Shaw J.R."/>
            <person name="Andrews J."/>
            <person name="Crease T.J."/>
            <person name="Tang H."/>
            <person name="Lucas S.M."/>
            <person name="Robertson H.M."/>
            <person name="Bork P."/>
            <person name="Koonin E.V."/>
            <person name="Zdobnov E.M."/>
            <person name="Grigoriev I.V."/>
            <person name="Lynch M."/>
            <person name="Boore J.L."/>
        </authorList>
    </citation>
    <scope>NUCLEOTIDE SEQUENCE [LARGE SCALE GENOMIC DNA]</scope>
</reference>
<dbReference type="InParanoid" id="E9I087"/>
<proteinExistence type="predicted"/>
<sequence>MQKSANQQPLHAAVRPMASGHLRPRHLQNFQQPQHVRYHKPQKRHNEKAEENAGVSETYADYLPPSKLHGKIPIWGKIRNKTLLQQNFLKTNLRVNECSLWMNSIGPSKCLPIHSKGAFTLPLTQRCGAKRSVAPPGGVIWYMGMVYSGIHSYILYENSVSTFSRNPDYDQLNC</sequence>
<organism evidence="2 3">
    <name type="scientific">Daphnia pulex</name>
    <name type="common">Water flea</name>
    <dbReference type="NCBI Taxonomy" id="6669"/>
    <lineage>
        <taxon>Eukaryota</taxon>
        <taxon>Metazoa</taxon>
        <taxon>Ecdysozoa</taxon>
        <taxon>Arthropoda</taxon>
        <taxon>Crustacea</taxon>
        <taxon>Branchiopoda</taxon>
        <taxon>Diplostraca</taxon>
        <taxon>Cladocera</taxon>
        <taxon>Anomopoda</taxon>
        <taxon>Daphniidae</taxon>
        <taxon>Daphnia</taxon>
    </lineage>
</organism>
<dbReference type="KEGG" id="dpx:DAPPUDRAFT_120085"/>
<evidence type="ECO:0000313" key="3">
    <source>
        <dbReference type="Proteomes" id="UP000000305"/>
    </source>
</evidence>
<dbReference type="OrthoDB" id="10525347at2759"/>
<dbReference type="HOGENOM" id="CLU_1541663_0_0_1"/>
<keyword evidence="3" id="KW-1185">Reference proteome</keyword>